<dbReference type="Gene3D" id="3.30.70.3320">
    <property type="match status" value="1"/>
</dbReference>
<evidence type="ECO:0000256" key="3">
    <source>
        <dbReference type="ARBA" id="ARBA00022801"/>
    </source>
</evidence>
<dbReference type="Pfam" id="PF00109">
    <property type="entry name" value="ketoacyl-synt"/>
    <property type="match status" value="1"/>
</dbReference>
<dbReference type="Pfam" id="PF08354">
    <property type="entry name" value="Fas1-AflB-like_hel"/>
    <property type="match status" value="1"/>
</dbReference>
<feature type="compositionally biased region" description="Acidic residues" evidence="6">
    <location>
        <begin position="1769"/>
        <end position="1779"/>
    </location>
</feature>
<dbReference type="SUPFAM" id="SSF51395">
    <property type="entry name" value="FMN-linked oxidoreductases"/>
    <property type="match status" value="1"/>
</dbReference>
<feature type="region of interest" description="Disordered" evidence="6">
    <location>
        <begin position="1758"/>
        <end position="1797"/>
    </location>
</feature>
<dbReference type="Pfam" id="PF00698">
    <property type="entry name" value="Acyl_transf_1"/>
    <property type="match status" value="1"/>
</dbReference>
<dbReference type="InterPro" id="IPR016039">
    <property type="entry name" value="Thiolase-like"/>
</dbReference>
<dbReference type="Gene3D" id="3.40.50.720">
    <property type="entry name" value="NAD(P)-binding Rossmann-like Domain"/>
    <property type="match status" value="1"/>
</dbReference>
<accession>A0ABS0VT38</accession>
<dbReference type="Pfam" id="PF01575">
    <property type="entry name" value="MaoC_dehydratas"/>
    <property type="match status" value="1"/>
</dbReference>
<dbReference type="Gene3D" id="3.30.70.3330">
    <property type="match status" value="1"/>
</dbReference>
<evidence type="ECO:0000313" key="9">
    <source>
        <dbReference type="Proteomes" id="UP000625574"/>
    </source>
</evidence>
<dbReference type="InterPro" id="IPR036291">
    <property type="entry name" value="NAD(P)-bd_dom_sf"/>
</dbReference>
<keyword evidence="4" id="KW-0521">NADP</keyword>
<evidence type="ECO:0000256" key="2">
    <source>
        <dbReference type="ARBA" id="ARBA00022679"/>
    </source>
</evidence>
<dbReference type="InterPro" id="IPR013565">
    <property type="entry name" value="Fas1/AflB-like_central"/>
</dbReference>
<dbReference type="Proteomes" id="UP000625574">
    <property type="component" value="Unassembled WGS sequence"/>
</dbReference>
<evidence type="ECO:0000259" key="7">
    <source>
        <dbReference type="PROSITE" id="PS52004"/>
    </source>
</evidence>
<keyword evidence="2" id="KW-0808">Transferase</keyword>
<dbReference type="PANTHER" id="PTHR10982:SF21">
    <property type="entry name" value="FATTY ACID SYNTHASE SUBUNIT BETA"/>
    <property type="match status" value="1"/>
</dbReference>
<dbReference type="InterPro" id="IPR002539">
    <property type="entry name" value="MaoC-like_dom"/>
</dbReference>
<dbReference type="InterPro" id="IPR001227">
    <property type="entry name" value="Ac_transferase_dom_sf"/>
</dbReference>
<feature type="domain" description="Ketosynthase family 3 (KS3)" evidence="7">
    <location>
        <begin position="2593"/>
        <end position="3047"/>
    </location>
</feature>
<keyword evidence="9" id="KW-1185">Reference proteome</keyword>
<comment type="caution">
    <text evidence="8">The sequence shown here is derived from an EMBL/GenBank/DDBJ whole genome shotgun (WGS) entry which is preliminary data.</text>
</comment>
<dbReference type="InterPro" id="IPR020841">
    <property type="entry name" value="PKS_Beta-ketoAc_synthase_dom"/>
</dbReference>
<dbReference type="Pfam" id="PF16073">
    <property type="entry name" value="SAT"/>
    <property type="match status" value="1"/>
</dbReference>
<evidence type="ECO:0000256" key="5">
    <source>
        <dbReference type="ARBA" id="ARBA00023002"/>
    </source>
</evidence>
<evidence type="ECO:0000313" key="8">
    <source>
        <dbReference type="EMBL" id="MBI8999935.1"/>
    </source>
</evidence>
<dbReference type="SMART" id="SM00825">
    <property type="entry name" value="PKS_KS"/>
    <property type="match status" value="1"/>
</dbReference>
<feature type="compositionally biased region" description="Polar residues" evidence="6">
    <location>
        <begin position="41"/>
        <end position="56"/>
    </location>
</feature>
<dbReference type="InterPro" id="IPR014043">
    <property type="entry name" value="Acyl_transferase_dom"/>
</dbReference>
<dbReference type="InterPro" id="IPR013785">
    <property type="entry name" value="Aldolase_TIM"/>
</dbReference>
<dbReference type="InterPro" id="IPR014031">
    <property type="entry name" value="Ketoacyl_synth_C"/>
</dbReference>
<keyword evidence="3" id="KW-0378">Hydrolase</keyword>
<dbReference type="SUPFAM" id="SSF54637">
    <property type="entry name" value="Thioesterase/thiol ester dehydrase-isomerase"/>
    <property type="match status" value="1"/>
</dbReference>
<dbReference type="Gene3D" id="3.20.20.70">
    <property type="entry name" value="Aldolase class I"/>
    <property type="match status" value="1"/>
</dbReference>
<name>A0ABS0VT38_9CORY</name>
<dbReference type="SUPFAM" id="SSF52151">
    <property type="entry name" value="FabD/lysophospholipase-like"/>
    <property type="match status" value="2"/>
</dbReference>
<dbReference type="InterPro" id="IPR014030">
    <property type="entry name" value="Ketoacyl_synth_N"/>
</dbReference>
<dbReference type="Gene3D" id="3.10.129.10">
    <property type="entry name" value="Hotdog Thioesterase"/>
    <property type="match status" value="1"/>
</dbReference>
<feature type="region of interest" description="Disordered" evidence="6">
    <location>
        <begin position="1"/>
        <end position="56"/>
    </location>
</feature>
<dbReference type="InterPro" id="IPR029069">
    <property type="entry name" value="HotDog_dom_sf"/>
</dbReference>
<dbReference type="SUPFAM" id="SSF51735">
    <property type="entry name" value="NAD(P)-binding Rossmann-fold domains"/>
    <property type="match status" value="1"/>
</dbReference>
<evidence type="ECO:0000256" key="1">
    <source>
        <dbReference type="ARBA" id="ARBA00005254"/>
    </source>
</evidence>
<dbReference type="InterPro" id="IPR016035">
    <property type="entry name" value="Acyl_Trfase/lysoPLipase"/>
</dbReference>
<organism evidence="8 9">
    <name type="scientific">Corynebacterium marambiense</name>
    <dbReference type="NCBI Taxonomy" id="2765364"/>
    <lineage>
        <taxon>Bacteria</taxon>
        <taxon>Bacillati</taxon>
        <taxon>Actinomycetota</taxon>
        <taxon>Actinomycetes</taxon>
        <taxon>Mycobacteriales</taxon>
        <taxon>Corynebacteriaceae</taxon>
        <taxon>Corynebacterium</taxon>
    </lineage>
</organism>
<evidence type="ECO:0000256" key="4">
    <source>
        <dbReference type="ARBA" id="ARBA00022857"/>
    </source>
</evidence>
<dbReference type="SUPFAM" id="SSF53901">
    <property type="entry name" value="Thiolase-like"/>
    <property type="match status" value="2"/>
</dbReference>
<dbReference type="EMBL" id="JAEIOT010000005">
    <property type="protein sequence ID" value="MBI8999935.1"/>
    <property type="molecule type" value="Genomic_DNA"/>
</dbReference>
<dbReference type="SMART" id="SM00827">
    <property type="entry name" value="PKS_AT"/>
    <property type="match status" value="1"/>
</dbReference>
<reference evidence="8 9" key="1">
    <citation type="submission" date="2020-12" db="EMBL/GenBank/DDBJ databases">
        <title>Genome public.</title>
        <authorList>
            <person name="Sun Q."/>
        </authorList>
    </citation>
    <scope>NUCLEOTIDE SEQUENCE [LARGE SCALE GENOMIC DNA]</scope>
    <source>
        <strain evidence="8 9">CCM 8864</strain>
    </source>
</reference>
<dbReference type="PANTHER" id="PTHR10982">
    <property type="entry name" value="MALONYL COA-ACYL CARRIER PROTEIN TRANSACYLASE"/>
    <property type="match status" value="1"/>
</dbReference>
<dbReference type="Pfam" id="PF02801">
    <property type="entry name" value="Ketoacyl-synt_C"/>
    <property type="match status" value="1"/>
</dbReference>
<keyword evidence="5" id="KW-0560">Oxidoreductase</keyword>
<dbReference type="InterPro" id="IPR003965">
    <property type="entry name" value="Fatty_acid_synthase"/>
</dbReference>
<dbReference type="Pfam" id="PF18094">
    <property type="entry name" value="DNA_pol_B_N"/>
    <property type="match status" value="1"/>
</dbReference>
<sequence>MEPSISSQHRQSEYDGGRTRRKTSSHSPGVPGRVADACVPPSTSSRGVPSVTTTHADTNDITSFTAGETPLHQIPHPGILFAGQASQWVEALADSVTDTSTGRLLDELLDAAWHRCAPVARDISIIVPGARERLHSLIGGAAPHRLPIDREPAVSIAGITLAQIGALHQLADAGVTLSSWRFAGHSQGSLGVAAAGAIADGDRSRLVDVVAFALILGAVTSARARDLGISSDESCMLSVRGFCREGIDAAIAELPGSGVEVALCNSPRHFVLAGTFEGLVRVRGALVAAAETHNAGIIDKKRGGSLIEPVFNVLEVAAPFHHSAMTPAVDRAAALSARCDLGDVPAADLARSILVDHHDWDTELGDCLDNCSHLLVIDPGGALDRMTRPLLQGRGIAIVDASTVAARDQLATPGTELPQASDFSRFAPKLLHLSDGSFSVETKFTALTGNSPVILAGMTPTTVDPGIVAAAANAGFWAEMAGGGQYSEEVFAKNRDGLVAQLEQGRCAQFNSMFFDRYMWNLQFGAQRIVSRARATGVSLNGVTISAGIPEVEEATELITGLNADGFPYVCFKPGTVEQIRACLAIAEVNPDTPVIMQIEDGHAGGHHSWVNLDDLLLTTYAEIRAHDNVVVLVGGGIGTPDKAAQWITGSWATRHGMPAMPVDGVLVGTAAMTTKEATTSPQVKQLLVDTPGVDPDDAGGWVGRGNSRGGVTSGLSHLHADMYEVDNSSARCSRLLSSLDTSSNEAVAARRDEIIAALDATAKPYFGEVSEMTYAQWLQRFVELAWPWTDPTWSDRFLDLVHRIEARLAPADHGEIATLFPDIDSISDGPAAVEKLLARYPEATDTIVGARDAAWFIGLNRKHHKPMPWVPAIDADIARWWGLDTLWQAHDERYDADKVRCIPGPVSVAGIDRVDEPVAELLGRFEAACVEDLREHDAPVHEVFSRLASAVTERDFLLAAPHIVWHGHLIDNPAHVLDPEAFELLEPDTDGDPWTIRILCDSYWDGLEGEHPFVIEHVDIPVLLGDSCATGAVPVVSREHLPDSVYALLAGVAGVGSTSAAGDDITDLPRVHEEEGSAFGVVRDSFTLPAHLFTAHTAVTGAALTGVRTAPGTADALVGPCWPAIYTALGSGKLSDGYPVIEGLLNAVHLDHCVDLRVPLDELRDGTDRHIDVEARTRPFDESASGRIVTVDLVLRHGETVIATMVERFAIRGRVTTTDPAPAAPDFGGVEATIDDTPRSFIRRATVTAPGDMTPFAVVSGDYNPIHTSTNAARLVGLDAPLVHGMWLSATAQHLATATEPGSRPARLLGWTYSMYGMVQLDDVVEITVERVGRSGPNPAIEVTCRIDGVVVSRGQALLDAPTTAYVYPGQGIQAQGMASADRAASAASRAVWQRADEHTRTALGFSIIQVVDDNPVELKVGETVYRHPKGVLYLTQFTQVALAVVAYGQTERLRHEGLLVPGSMYAGHSLGEYTSLASTAGIFELEGVIDIVFSRGSAMHSLVPRDERGRSNYGLGALRPNQFGVDDDAVVDYVRSIADASGEFLEIVNFNVAGQQYAVAGTLAGLKALEADSSARAEAAGGRRAFIPIPGIDVPFHSSVLRPGVAAFAEKLDALLPTDLDIDALVGRYIPNLVARPFELTRDFAESILEVVPAEPLRELLGQDGAFEGLADTDPKALARLLLIELLSWQFASPVRWIETQALLLGKNGVERVVEVGLASSPTLANLLARTLELPQFATANTSVYNLERDEPTVYLTDQQDAPATDTADDDEVDAGTDEPAGVAPGTEAATPDTVPATAEVAAVAASPAPAGGQPAAGPAPELTFTAADAIITLFAAQNKLRPEQITGTDTTETLTNGVSSRRNQLLMDMAAELGVPTIDGAAEADVTTLKSRVTTAAPGYTPFGPVLSELTGARLRTLAAQAGSKASRIGDRVTGTWSLPATWVAPVEVELVLGTRTEESVRGGELGTLPGSQPTSAADFDTLIDAAVRAVAAANGVEVSLGGGSASGGGGVIDSAALDAYADTVTGPEGVLAETARAILDKLGLTPQPEAPDAETADGSLLEAVEAELGPQWLKLVTPAFDATRAVLFDDRWAVAREELARIAVGAAAVDTADSAGILARFTGTGKTVAGQARWWAEHTDDASRRDLLTRIAEAATGDSTPEFDGEVALVTGAAPGSIAGSIVAGLLERGATVIMTASRASQDRKEYARSLYAEHATAGARLWLVPANMSSFRDVDSLIDWIGTEEKVTVGEKVTVTKPALIPTLAFPFAAPRVSGSLADAGGAAENQARLLLWSVERTIAGLARLAATGSVGTRAHVVLPGSPNRGTFGGDGAYGEVKAAFDAILAKWQSETGWPEYISLAQARIGWVSGTNLMGGNDLLVPAAENAGIHVYTPDEITGDLLALATSDARERATRAPLDIDLTGGLADAEVSLPELARSIDRDALAAAAAGADDGADTVATIRALPTPARRAQPQPVDIGEVTTDLEDLIVIVGVGEVSSWGSGRTRTEAEYGIHRDGSVDLTAAGVMELAWMMGLITWAEDPTPGWYDDSGAAVAEEDIYDRFRDEVVARSGIRTFVDDFTLVDQGSVDLATVYLDRDIEFTVASESEARDYLDADPATTRISVNADGEWTVHKAKGARASIPRRACLTRTVGGQMPTGFDPAHWGIPASMIDGLDRIACWNLVTAVDAFLTSGFTPAELLTAVHPGDVACTQGTGIGGMESLHKVFVSRFLGEDRPSDILQEALPNVVAAHVMQSWVGGYGAMIHPVAACATAAVSLEEGVDKIRVGKAEVVVTGGIDDISVESLTGFGDMNATARSQAMADKGIDERFYSRANDRRRGGFVEAEGGGTVIIARGDVAAKLGLPVLAVVAHAQSYADGAHTSIPAPGLGALGAARGGERSALARNLKGLGLTPDDVRVVSKHDTSTNANDPNESELHSQLWAALGRGTDNPMFVVSQKTLTGHAKGGAALFQIGGLTHILATGELPANAALDCVDPAIAPKATNLVWLREPLDLGVGGVKAGVLTSLGFGHVSAVVVLAHPTCFEKALANAGYDVDEWRRRASTRLQAGVRRLEAGMIGRAPLYEVPVGRRLPEKGGHEAEINLILDPDVRLGEDGVFPRA</sequence>
<feature type="compositionally biased region" description="Low complexity" evidence="6">
    <location>
        <begin position="1759"/>
        <end position="1768"/>
    </location>
</feature>
<dbReference type="PROSITE" id="PS52004">
    <property type="entry name" value="KS3_2"/>
    <property type="match status" value="1"/>
</dbReference>
<dbReference type="CDD" id="cd03447">
    <property type="entry name" value="FAS_MaoC"/>
    <property type="match status" value="1"/>
</dbReference>
<dbReference type="InterPro" id="IPR050830">
    <property type="entry name" value="Fungal_FAS"/>
</dbReference>
<dbReference type="Gene3D" id="1.20.930.70">
    <property type="match status" value="1"/>
</dbReference>
<dbReference type="InterPro" id="IPR032088">
    <property type="entry name" value="SAT"/>
</dbReference>
<proteinExistence type="inferred from homology"/>
<gene>
    <name evidence="8" type="ORF">JDV76_02965</name>
</gene>
<dbReference type="Gene3D" id="3.40.366.10">
    <property type="entry name" value="Malonyl-Coenzyme A Acyl Carrier Protein, domain 2"/>
    <property type="match status" value="3"/>
</dbReference>
<dbReference type="InterPro" id="IPR047224">
    <property type="entry name" value="FAS_alpha_su_C"/>
</dbReference>
<dbReference type="Gene3D" id="3.90.25.70">
    <property type="match status" value="1"/>
</dbReference>
<dbReference type="CDD" id="cd00828">
    <property type="entry name" value="elong_cond_enzymes"/>
    <property type="match status" value="1"/>
</dbReference>
<protein>
    <submittedName>
        <fullName evidence="8">DUF1729 domain-containing protein</fullName>
    </submittedName>
</protein>
<evidence type="ECO:0000256" key="6">
    <source>
        <dbReference type="SAM" id="MobiDB-lite"/>
    </source>
</evidence>
<dbReference type="Gene3D" id="3.40.47.10">
    <property type="match status" value="1"/>
</dbReference>
<comment type="similarity">
    <text evidence="1">Belongs to the enoyl-CoA hydratase/isomerase family.</text>
</comment>
<dbReference type="PRINTS" id="PR01483">
    <property type="entry name" value="FASYNTHASE"/>
</dbReference>